<dbReference type="SMART" id="SM00028">
    <property type="entry name" value="TPR"/>
    <property type="match status" value="1"/>
</dbReference>
<dbReference type="InterPro" id="IPR029052">
    <property type="entry name" value="Metallo-depent_PP-like"/>
</dbReference>
<keyword evidence="9" id="KW-0464">Manganese</keyword>
<dbReference type="PROSITE" id="PS50005">
    <property type="entry name" value="TPR"/>
    <property type="match status" value="1"/>
</dbReference>
<gene>
    <name evidence="18" type="ORF">CALCODRAFT_303368</name>
</gene>
<proteinExistence type="inferred from homology"/>
<accession>A0A165JJY3</accession>
<feature type="active site" description="Proton donor/acceptor" evidence="14">
    <location>
        <position position="240"/>
    </location>
</feature>
<evidence type="ECO:0000256" key="3">
    <source>
        <dbReference type="ARBA" id="ARBA00004123"/>
    </source>
</evidence>
<keyword evidence="7 16" id="KW-0378">Hydrolase</keyword>
<keyword evidence="19" id="KW-1185">Reference proteome</keyword>
<dbReference type="FunFam" id="3.60.21.10:FF:000039">
    <property type="entry name" value="Serine/threonine-protein phosphatase"/>
    <property type="match status" value="1"/>
</dbReference>
<name>A0A165JJY3_9BASI</name>
<evidence type="ECO:0000256" key="7">
    <source>
        <dbReference type="ARBA" id="ARBA00022801"/>
    </source>
</evidence>
<feature type="domain" description="Serine/threonine specific protein phosphatases" evidence="17">
    <location>
        <begin position="236"/>
        <end position="241"/>
    </location>
</feature>
<evidence type="ECO:0000256" key="11">
    <source>
        <dbReference type="ARBA" id="ARBA00047986"/>
    </source>
</evidence>
<dbReference type="Pfam" id="PF13431">
    <property type="entry name" value="TPR_17"/>
    <property type="match status" value="1"/>
</dbReference>
<dbReference type="OrthoDB" id="445564at2759"/>
<dbReference type="STRING" id="1353952.A0A165JJY3"/>
<keyword evidence="10" id="KW-0539">Nucleus</keyword>
<dbReference type="InterPro" id="IPR004843">
    <property type="entry name" value="Calcineurin-like_PHP"/>
</dbReference>
<dbReference type="CDD" id="cd07417">
    <property type="entry name" value="MPP_PP5_C"/>
    <property type="match status" value="1"/>
</dbReference>
<comment type="similarity">
    <text evidence="4">Belongs to the PPP phosphatase family. PP-5 (PP-T) subfamily.</text>
</comment>
<evidence type="ECO:0000256" key="15">
    <source>
        <dbReference type="PROSITE-ProRule" id="PRU00339"/>
    </source>
</evidence>
<evidence type="ECO:0000256" key="14">
    <source>
        <dbReference type="PIRSR" id="PIRSR033096-1"/>
    </source>
</evidence>
<dbReference type="SUPFAM" id="SSF56300">
    <property type="entry name" value="Metallo-dependent phosphatases"/>
    <property type="match status" value="1"/>
</dbReference>
<dbReference type="InterPro" id="IPR019734">
    <property type="entry name" value="TPR_rpt"/>
</dbReference>
<dbReference type="Gene3D" id="3.60.21.10">
    <property type="match status" value="1"/>
</dbReference>
<comment type="cofactor">
    <cofactor evidence="2">
        <name>Mg(2+)</name>
        <dbReference type="ChEBI" id="CHEBI:18420"/>
    </cofactor>
</comment>
<evidence type="ECO:0000256" key="9">
    <source>
        <dbReference type="ARBA" id="ARBA00023211"/>
    </source>
</evidence>
<dbReference type="InParanoid" id="A0A165JJY3"/>
<organism evidence="18 19">
    <name type="scientific">Calocera cornea HHB12733</name>
    <dbReference type="NCBI Taxonomy" id="1353952"/>
    <lineage>
        <taxon>Eukaryota</taxon>
        <taxon>Fungi</taxon>
        <taxon>Dikarya</taxon>
        <taxon>Basidiomycota</taxon>
        <taxon>Agaricomycotina</taxon>
        <taxon>Dacrymycetes</taxon>
        <taxon>Dacrymycetales</taxon>
        <taxon>Dacrymycetaceae</taxon>
        <taxon>Calocera</taxon>
    </lineage>
</organism>
<comment type="subcellular location">
    <subcellularLocation>
        <location evidence="3">Nucleus</location>
    </subcellularLocation>
</comment>
<keyword evidence="5" id="KW-0479">Metal-binding</keyword>
<dbReference type="EC" id="3.1.3.16" evidence="16"/>
<comment type="cofactor">
    <cofactor evidence="1">
        <name>Mn(2+)</name>
        <dbReference type="ChEBI" id="CHEBI:29035"/>
    </cofactor>
</comment>
<sequence>MKIEENGFAMADASKAIELDPTYVKAYYRRALCYLSVLQPQKAVADFRKIIAIEPSNALARSQLDSATKLVRRIAFEKAIDAGTEQSFVDKCLKLIQDGAAEPESGYVGPPMSRKADGSYEITKEFVDAMIEWYKEGKSIPRRFVWEIILGCHAIISKEETLAEVVLEEGVTCDVIGDTHGQFYDLLHLISLTGAPSETHCMLFNGDFVDRGSWSVEIVTTLFAYKWLYPKRVYLNRGNHEAKDMNKVYGFEGECKHKLGEMTYSLFEDVFTALPLATLISCTLPPTPEPSKPILSAEGKKRFFVVHGGLFSKDNVTLNDIRQVQRFGKQPGTEGLMCEMLWTDPQAMPGRGPSKRGVGLGFGPDVTRRFCELNGLTGILRSHEVRQEGYEIEHNGLCTTVFSAPNYCDQGGNKGAFVRINAKGDRQYRQFGASPHPPMRPMVRPSSCSVACRH</sequence>
<evidence type="ECO:0000256" key="4">
    <source>
        <dbReference type="ARBA" id="ARBA00008786"/>
    </source>
</evidence>
<dbReference type="Pfam" id="PF08321">
    <property type="entry name" value="PPP5"/>
    <property type="match status" value="1"/>
</dbReference>
<comment type="catalytic activity">
    <reaction evidence="12">
        <text>O-phospho-L-threonyl-[protein] + H2O = L-threonyl-[protein] + phosphate</text>
        <dbReference type="Rhea" id="RHEA:47004"/>
        <dbReference type="Rhea" id="RHEA-COMP:11060"/>
        <dbReference type="Rhea" id="RHEA-COMP:11605"/>
        <dbReference type="ChEBI" id="CHEBI:15377"/>
        <dbReference type="ChEBI" id="CHEBI:30013"/>
        <dbReference type="ChEBI" id="CHEBI:43474"/>
        <dbReference type="ChEBI" id="CHEBI:61977"/>
        <dbReference type="EC" id="3.1.3.16"/>
    </reaction>
    <physiologicalReaction direction="left-to-right" evidence="12">
        <dbReference type="Rhea" id="RHEA:47005"/>
    </physiologicalReaction>
</comment>
<dbReference type="PANTHER" id="PTHR45668:SF5">
    <property type="entry name" value="SERINE_THREONINE-PROTEIN PHOSPHATASE 5"/>
    <property type="match status" value="1"/>
</dbReference>
<dbReference type="Pfam" id="PF00149">
    <property type="entry name" value="Metallophos"/>
    <property type="match status" value="1"/>
</dbReference>
<dbReference type="PIRSF" id="PIRSF033096">
    <property type="entry name" value="PPPtase_5"/>
    <property type="match status" value="1"/>
</dbReference>
<keyword evidence="8 15" id="KW-0802">TPR repeat</keyword>
<dbReference type="PRINTS" id="PR00114">
    <property type="entry name" value="STPHPHTASE"/>
</dbReference>
<comment type="function">
    <text evidence="13">Protein phosphatase that specifically binds to and dephosphorylates the molecular chaperone Hsp90. Dephosphorylation positively regulates the Hsp90 chaperone machinery.</text>
</comment>
<dbReference type="InterPro" id="IPR013235">
    <property type="entry name" value="PPP_dom"/>
</dbReference>
<dbReference type="InterPro" id="IPR011990">
    <property type="entry name" value="TPR-like_helical_dom_sf"/>
</dbReference>
<evidence type="ECO:0000256" key="12">
    <source>
        <dbReference type="ARBA" id="ARBA00048832"/>
    </source>
</evidence>
<dbReference type="Gene3D" id="1.25.40.10">
    <property type="entry name" value="Tetratricopeptide repeat domain"/>
    <property type="match status" value="1"/>
</dbReference>
<dbReference type="InterPro" id="IPR006186">
    <property type="entry name" value="Ser/Thr-sp_prot-phosphatase"/>
</dbReference>
<dbReference type="SUPFAM" id="SSF48452">
    <property type="entry name" value="TPR-like"/>
    <property type="match status" value="1"/>
</dbReference>
<dbReference type="GO" id="GO:0005634">
    <property type="term" value="C:nucleus"/>
    <property type="evidence" value="ECO:0007669"/>
    <property type="project" value="UniProtKB-SubCell"/>
</dbReference>
<dbReference type="FunCoup" id="A0A165JJY3">
    <property type="interactions" value="878"/>
</dbReference>
<evidence type="ECO:0000256" key="2">
    <source>
        <dbReference type="ARBA" id="ARBA00001946"/>
    </source>
</evidence>
<dbReference type="PROSITE" id="PS00125">
    <property type="entry name" value="SER_THR_PHOSPHATASE"/>
    <property type="match status" value="1"/>
</dbReference>
<evidence type="ECO:0000259" key="17">
    <source>
        <dbReference type="PROSITE" id="PS00125"/>
    </source>
</evidence>
<evidence type="ECO:0000256" key="1">
    <source>
        <dbReference type="ARBA" id="ARBA00001936"/>
    </source>
</evidence>
<dbReference type="InterPro" id="IPR041753">
    <property type="entry name" value="PP5_C"/>
</dbReference>
<comment type="catalytic activity">
    <reaction evidence="11">
        <text>O-phospho-L-seryl-[protein] + H2O = L-seryl-[protein] + phosphate</text>
        <dbReference type="Rhea" id="RHEA:20629"/>
        <dbReference type="Rhea" id="RHEA-COMP:9863"/>
        <dbReference type="Rhea" id="RHEA-COMP:11604"/>
        <dbReference type="ChEBI" id="CHEBI:15377"/>
        <dbReference type="ChEBI" id="CHEBI:29999"/>
        <dbReference type="ChEBI" id="CHEBI:43474"/>
        <dbReference type="ChEBI" id="CHEBI:83421"/>
        <dbReference type="EC" id="3.1.3.16"/>
    </reaction>
    <physiologicalReaction direction="left-to-right" evidence="11">
        <dbReference type="Rhea" id="RHEA:20630"/>
    </physiologicalReaction>
</comment>
<evidence type="ECO:0000313" key="19">
    <source>
        <dbReference type="Proteomes" id="UP000076842"/>
    </source>
</evidence>
<evidence type="ECO:0000256" key="16">
    <source>
        <dbReference type="RuleBase" id="RU004273"/>
    </source>
</evidence>
<reference evidence="18 19" key="1">
    <citation type="journal article" date="2016" name="Mol. Biol. Evol.">
        <title>Comparative Genomics of Early-Diverging Mushroom-Forming Fungi Provides Insights into the Origins of Lignocellulose Decay Capabilities.</title>
        <authorList>
            <person name="Nagy L.G."/>
            <person name="Riley R."/>
            <person name="Tritt A."/>
            <person name="Adam C."/>
            <person name="Daum C."/>
            <person name="Floudas D."/>
            <person name="Sun H."/>
            <person name="Yadav J.S."/>
            <person name="Pangilinan J."/>
            <person name="Larsson K.H."/>
            <person name="Matsuura K."/>
            <person name="Barry K."/>
            <person name="Labutti K."/>
            <person name="Kuo R."/>
            <person name="Ohm R.A."/>
            <person name="Bhattacharya S.S."/>
            <person name="Shirouzu T."/>
            <person name="Yoshinaga Y."/>
            <person name="Martin F.M."/>
            <person name="Grigoriev I.V."/>
            <person name="Hibbett D.S."/>
        </authorList>
    </citation>
    <scope>NUCLEOTIDE SEQUENCE [LARGE SCALE GENOMIC DNA]</scope>
    <source>
        <strain evidence="18 19">HHB12733</strain>
    </source>
</reference>
<evidence type="ECO:0000256" key="5">
    <source>
        <dbReference type="ARBA" id="ARBA00022723"/>
    </source>
</evidence>
<evidence type="ECO:0000256" key="10">
    <source>
        <dbReference type="ARBA" id="ARBA00023242"/>
    </source>
</evidence>
<evidence type="ECO:0000256" key="6">
    <source>
        <dbReference type="ARBA" id="ARBA00022737"/>
    </source>
</evidence>
<dbReference type="GO" id="GO:0046872">
    <property type="term" value="F:metal ion binding"/>
    <property type="evidence" value="ECO:0007669"/>
    <property type="project" value="UniProtKB-KW"/>
</dbReference>
<feature type="repeat" description="TPR" evidence="15">
    <location>
        <begin position="24"/>
        <end position="57"/>
    </location>
</feature>
<dbReference type="GO" id="GO:0004722">
    <property type="term" value="F:protein serine/threonine phosphatase activity"/>
    <property type="evidence" value="ECO:0007669"/>
    <property type="project" value="UniProtKB-EC"/>
</dbReference>
<dbReference type="PANTHER" id="PTHR45668">
    <property type="entry name" value="SERINE/THREONINE-PROTEIN PHOSPHATASE 5-RELATED"/>
    <property type="match status" value="1"/>
</dbReference>
<evidence type="ECO:0000256" key="13">
    <source>
        <dbReference type="ARBA" id="ARBA00059747"/>
    </source>
</evidence>
<dbReference type="Proteomes" id="UP000076842">
    <property type="component" value="Unassembled WGS sequence"/>
</dbReference>
<protein>
    <recommendedName>
        <fullName evidence="16">Serine/threonine-protein phosphatase</fullName>
        <ecNumber evidence="16">3.1.3.16</ecNumber>
    </recommendedName>
</protein>
<evidence type="ECO:0000256" key="8">
    <source>
        <dbReference type="ARBA" id="ARBA00022803"/>
    </source>
</evidence>
<keyword evidence="6" id="KW-0677">Repeat</keyword>
<dbReference type="AlphaFoldDB" id="A0A165JJY3"/>
<dbReference type="EMBL" id="KV423919">
    <property type="protein sequence ID" value="KZT61936.1"/>
    <property type="molecule type" value="Genomic_DNA"/>
</dbReference>
<evidence type="ECO:0000313" key="18">
    <source>
        <dbReference type="EMBL" id="KZT61936.1"/>
    </source>
</evidence>
<dbReference type="SMART" id="SM00156">
    <property type="entry name" value="PP2Ac"/>
    <property type="match status" value="1"/>
</dbReference>
<dbReference type="InterPro" id="IPR051134">
    <property type="entry name" value="PPP_phosphatase"/>
</dbReference>